<proteinExistence type="predicted"/>
<dbReference type="Pfam" id="PF00571">
    <property type="entry name" value="CBS"/>
    <property type="match status" value="2"/>
</dbReference>
<reference evidence="4 5" key="1">
    <citation type="submission" date="2014-07" db="EMBL/GenBank/DDBJ databases">
        <title>Complete genome sequence of a moderately halophilic bacterium Terribacillus aidingensis MP602, isolated from Cryptomeria fortunei in Tianmu mountain in China.</title>
        <authorList>
            <person name="Wang Y."/>
            <person name="Lu P."/>
            <person name="Zhang L."/>
        </authorList>
    </citation>
    <scope>NUCLEOTIDE SEQUENCE [LARGE SCALE GENOMIC DNA]</scope>
    <source>
        <strain evidence="4 5">MP602</strain>
    </source>
</reference>
<dbReference type="SMART" id="SM00116">
    <property type="entry name" value="CBS"/>
    <property type="match status" value="2"/>
</dbReference>
<dbReference type="AlphaFoldDB" id="A0A075LJJ7"/>
<dbReference type="PANTHER" id="PTHR43080">
    <property type="entry name" value="CBS DOMAIN-CONTAINING PROTEIN CBSX3, MITOCHONDRIAL"/>
    <property type="match status" value="1"/>
</dbReference>
<dbReference type="InterPro" id="IPR046342">
    <property type="entry name" value="CBS_dom_sf"/>
</dbReference>
<dbReference type="OrthoDB" id="9790355at2"/>
<organism evidence="4 5">
    <name type="scientific">Terribacillus saccharophilus</name>
    <dbReference type="NCBI Taxonomy" id="361277"/>
    <lineage>
        <taxon>Bacteria</taxon>
        <taxon>Bacillati</taxon>
        <taxon>Bacillota</taxon>
        <taxon>Bacilli</taxon>
        <taxon>Bacillales</taxon>
        <taxon>Bacillaceae</taxon>
        <taxon>Terribacillus</taxon>
    </lineage>
</organism>
<feature type="domain" description="CBS" evidence="3">
    <location>
        <begin position="7"/>
        <end position="64"/>
    </location>
</feature>
<evidence type="ECO:0000313" key="4">
    <source>
        <dbReference type="EMBL" id="AIF66564.1"/>
    </source>
</evidence>
<evidence type="ECO:0000259" key="3">
    <source>
        <dbReference type="PROSITE" id="PS51371"/>
    </source>
</evidence>
<dbReference type="Gene3D" id="3.10.580.10">
    <property type="entry name" value="CBS-domain"/>
    <property type="match status" value="1"/>
</dbReference>
<dbReference type="InterPro" id="IPR051257">
    <property type="entry name" value="Diverse_CBS-Domain"/>
</dbReference>
<sequence>MKAKDFMITDVIAASEHDTVKQVLETFVDRRISGMPILDKDRRIVGVVSDGDILRGIQPKDTVVFNYLLTVSFKAEKIDKIVNELKDHPVLNLAKRRGIVTVHEEDEMEEVVNILAKHRFKKIPVLNDQKQVVGVISRGDVLRTIHSTLLGAL</sequence>
<accession>A0A075LJJ7</accession>
<protein>
    <recommendedName>
        <fullName evidence="3">CBS domain-containing protein</fullName>
    </recommendedName>
</protein>
<dbReference type="InterPro" id="IPR000644">
    <property type="entry name" value="CBS_dom"/>
</dbReference>
<dbReference type="Proteomes" id="UP000027980">
    <property type="component" value="Chromosome"/>
</dbReference>
<dbReference type="PANTHER" id="PTHR43080:SF2">
    <property type="entry name" value="CBS DOMAIN-CONTAINING PROTEIN"/>
    <property type="match status" value="1"/>
</dbReference>
<keyword evidence="1 2" id="KW-0129">CBS domain</keyword>
<dbReference type="PROSITE" id="PS51371">
    <property type="entry name" value="CBS"/>
    <property type="match status" value="2"/>
</dbReference>
<dbReference type="KEGG" id="tap:GZ22_07890"/>
<gene>
    <name evidence="4" type="ORF">GZ22_07890</name>
</gene>
<dbReference type="RefSeq" id="WP_038560725.1">
    <property type="nucleotide sequence ID" value="NZ_CP008876.1"/>
</dbReference>
<dbReference type="HOGENOM" id="CLU_040681_9_0_9"/>
<evidence type="ECO:0000256" key="2">
    <source>
        <dbReference type="PROSITE-ProRule" id="PRU00703"/>
    </source>
</evidence>
<feature type="domain" description="CBS" evidence="3">
    <location>
        <begin position="94"/>
        <end position="153"/>
    </location>
</feature>
<name>A0A075LJJ7_9BACI</name>
<evidence type="ECO:0000256" key="1">
    <source>
        <dbReference type="ARBA" id="ARBA00023122"/>
    </source>
</evidence>
<evidence type="ECO:0000313" key="5">
    <source>
        <dbReference type="Proteomes" id="UP000027980"/>
    </source>
</evidence>
<dbReference type="EMBL" id="CP008876">
    <property type="protein sequence ID" value="AIF66564.1"/>
    <property type="molecule type" value="Genomic_DNA"/>
</dbReference>
<dbReference type="SUPFAM" id="SSF54631">
    <property type="entry name" value="CBS-domain pair"/>
    <property type="match status" value="1"/>
</dbReference>
<dbReference type="GeneID" id="34220989"/>